<dbReference type="PANTHER" id="PTHR30024:SF47">
    <property type="entry name" value="TAURINE-BINDING PERIPLASMIC PROTEIN"/>
    <property type="match status" value="1"/>
</dbReference>
<feature type="signal peptide" evidence="7">
    <location>
        <begin position="1"/>
        <end position="21"/>
    </location>
</feature>
<accession>A0ABS2MX23</accession>
<dbReference type="Pfam" id="PF09084">
    <property type="entry name" value="NMT1"/>
    <property type="match status" value="1"/>
</dbReference>
<comment type="subcellular location">
    <subcellularLocation>
        <location evidence="1">Periplasm</location>
    </subcellularLocation>
</comment>
<dbReference type="RefSeq" id="WP_204497818.1">
    <property type="nucleotide sequence ID" value="NZ_JAFBDR010000003.1"/>
</dbReference>
<comment type="caution">
    <text evidence="9">The sequence shown here is derived from an EMBL/GenBank/DDBJ whole genome shotgun (WGS) entry which is preliminary data.</text>
</comment>
<evidence type="ECO:0000256" key="2">
    <source>
        <dbReference type="ARBA" id="ARBA00010742"/>
    </source>
</evidence>
<evidence type="ECO:0000256" key="5">
    <source>
        <dbReference type="ARBA" id="ARBA00023288"/>
    </source>
</evidence>
<feature type="domain" description="Solute-binding protein family 3/N-terminal" evidence="8">
    <location>
        <begin position="74"/>
        <end position="293"/>
    </location>
</feature>
<dbReference type="EMBL" id="JAFBDR010000003">
    <property type="protein sequence ID" value="MBM7570406.1"/>
    <property type="molecule type" value="Genomic_DNA"/>
</dbReference>
<evidence type="ECO:0000256" key="7">
    <source>
        <dbReference type="SAM" id="SignalP"/>
    </source>
</evidence>
<keyword evidence="3 7" id="KW-0732">Signal</keyword>
<dbReference type="SMART" id="SM00062">
    <property type="entry name" value="PBPb"/>
    <property type="match status" value="1"/>
</dbReference>
<keyword evidence="10" id="KW-1185">Reference proteome</keyword>
<evidence type="ECO:0000256" key="6">
    <source>
        <dbReference type="SAM" id="MobiDB-lite"/>
    </source>
</evidence>
<gene>
    <name evidence="9" type="ORF">JOC48_000884</name>
</gene>
<feature type="chain" id="PRO_5045323186" evidence="7">
    <location>
        <begin position="22"/>
        <end position="388"/>
    </location>
</feature>
<evidence type="ECO:0000256" key="1">
    <source>
        <dbReference type="ARBA" id="ARBA00004418"/>
    </source>
</evidence>
<feature type="compositionally biased region" description="Low complexity" evidence="6">
    <location>
        <begin position="33"/>
        <end position="50"/>
    </location>
</feature>
<evidence type="ECO:0000313" key="10">
    <source>
        <dbReference type="Proteomes" id="UP001296943"/>
    </source>
</evidence>
<proteinExistence type="inferred from homology"/>
<dbReference type="PANTHER" id="PTHR30024">
    <property type="entry name" value="ALIPHATIC SULFONATES-BINDING PROTEIN-RELATED"/>
    <property type="match status" value="1"/>
</dbReference>
<dbReference type="SUPFAM" id="SSF53850">
    <property type="entry name" value="Periplasmic binding protein-like II"/>
    <property type="match status" value="1"/>
</dbReference>
<dbReference type="PROSITE" id="PS51257">
    <property type="entry name" value="PROKAR_LIPOPROTEIN"/>
    <property type="match status" value="1"/>
</dbReference>
<keyword evidence="4" id="KW-0564">Palmitate</keyword>
<keyword evidence="5" id="KW-0449">Lipoprotein</keyword>
<evidence type="ECO:0000313" key="9">
    <source>
        <dbReference type="EMBL" id="MBM7570406.1"/>
    </source>
</evidence>
<protein>
    <submittedName>
        <fullName evidence="9">NitT/TauT family transport system substrate-binding protein</fullName>
    </submittedName>
</protein>
<comment type="similarity">
    <text evidence="2">Belongs to the bacterial solute-binding protein SsuA/TauA family.</text>
</comment>
<evidence type="ECO:0000256" key="4">
    <source>
        <dbReference type="ARBA" id="ARBA00023139"/>
    </source>
</evidence>
<feature type="region of interest" description="Disordered" evidence="6">
    <location>
        <begin position="25"/>
        <end position="68"/>
    </location>
</feature>
<evidence type="ECO:0000259" key="8">
    <source>
        <dbReference type="SMART" id="SM00062"/>
    </source>
</evidence>
<organism evidence="9 10">
    <name type="scientific">Aquibacillus albus</name>
    <dbReference type="NCBI Taxonomy" id="1168171"/>
    <lineage>
        <taxon>Bacteria</taxon>
        <taxon>Bacillati</taxon>
        <taxon>Bacillota</taxon>
        <taxon>Bacilli</taxon>
        <taxon>Bacillales</taxon>
        <taxon>Bacillaceae</taxon>
        <taxon>Aquibacillus</taxon>
    </lineage>
</organism>
<dbReference type="InterPro" id="IPR015168">
    <property type="entry name" value="SsuA/THI5"/>
</dbReference>
<evidence type="ECO:0000256" key="3">
    <source>
        <dbReference type="ARBA" id="ARBA00022729"/>
    </source>
</evidence>
<sequence length="388" mass="42678">MNKKWLLFLTVPFLIVLLTLAACSSGSTDPEEQTNGGDSDQQQSDPSSDTNTDDSNESDSNNNDPLAPLEETAKVVIAEDGSASGAGFYIANEKGYFADYNIEVEFATFGNSDEMLPAVASGEVDVAGGISSASFFNSIAQGIDVRFIADKGHNVEGSSYFSFVIREDLQDEITSYEDLEGRKIAVSTQNAVDDYIFQQMLEHAGLTRDDVEFVLMSDFGNMMSALGNKQIDAALQIEPLITQGINQDIHVRFGDATDFAPKAQIAMVLGSPVFLNERSEVAKRFMAAYLKAVRDYNDVFVNGNGDEEELNEIIDIMTQYTALKDPEIWKQVGVTGLNPNGRMFIEDIKNQYDFYQNNGAISAELDFDQVVDTTLTEEVVEILGEYEE</sequence>
<name>A0ABS2MX23_9BACI</name>
<dbReference type="InterPro" id="IPR001638">
    <property type="entry name" value="Solute-binding_3/MltF_N"/>
</dbReference>
<dbReference type="Gene3D" id="3.40.190.10">
    <property type="entry name" value="Periplasmic binding protein-like II"/>
    <property type="match status" value="2"/>
</dbReference>
<reference evidence="9 10" key="1">
    <citation type="submission" date="2021-01" db="EMBL/GenBank/DDBJ databases">
        <title>Genomic Encyclopedia of Type Strains, Phase IV (KMG-IV): sequencing the most valuable type-strain genomes for metagenomic binning, comparative biology and taxonomic classification.</title>
        <authorList>
            <person name="Goeker M."/>
        </authorList>
    </citation>
    <scope>NUCLEOTIDE SEQUENCE [LARGE SCALE GENOMIC DNA]</scope>
    <source>
        <strain evidence="9 10">DSM 23711</strain>
    </source>
</reference>
<dbReference type="Proteomes" id="UP001296943">
    <property type="component" value="Unassembled WGS sequence"/>
</dbReference>